<evidence type="ECO:0008006" key="4">
    <source>
        <dbReference type="Google" id="ProtNLM"/>
    </source>
</evidence>
<gene>
    <name evidence="2" type="ORF">I8E28_17920</name>
</gene>
<feature type="chain" id="PRO_5038085852" description="Lipoprotein" evidence="1">
    <location>
        <begin position="16"/>
        <end position="74"/>
    </location>
</feature>
<dbReference type="PROSITE" id="PS51257">
    <property type="entry name" value="PROKAR_LIPOPROTEIN"/>
    <property type="match status" value="1"/>
</dbReference>
<comment type="caution">
    <text evidence="2">The sequence shown here is derived from an EMBL/GenBank/DDBJ whole genome shotgun (WGS) entry which is preliminary data.</text>
</comment>
<organism evidence="2 3">
    <name type="scientific">Ramlibacter algicola</name>
    <dbReference type="NCBI Taxonomy" id="2795217"/>
    <lineage>
        <taxon>Bacteria</taxon>
        <taxon>Pseudomonadati</taxon>
        <taxon>Pseudomonadota</taxon>
        <taxon>Betaproteobacteria</taxon>
        <taxon>Burkholderiales</taxon>
        <taxon>Comamonadaceae</taxon>
        <taxon>Ramlibacter</taxon>
    </lineage>
</organism>
<proteinExistence type="predicted"/>
<keyword evidence="1" id="KW-0732">Signal</keyword>
<dbReference type="AlphaFoldDB" id="A0A934Q3P6"/>
<dbReference type="EMBL" id="JAEDAO010000001">
    <property type="protein sequence ID" value="MBK0394486.1"/>
    <property type="molecule type" value="Genomic_DNA"/>
</dbReference>
<dbReference type="RefSeq" id="WP_200789574.1">
    <property type="nucleotide sequence ID" value="NZ_JAEDAO010000001.1"/>
</dbReference>
<evidence type="ECO:0000313" key="3">
    <source>
        <dbReference type="Proteomes" id="UP000617041"/>
    </source>
</evidence>
<evidence type="ECO:0000256" key="1">
    <source>
        <dbReference type="SAM" id="SignalP"/>
    </source>
</evidence>
<protein>
    <recommendedName>
        <fullName evidence="4">Lipoprotein</fullName>
    </recommendedName>
</protein>
<name>A0A934Q3P6_9BURK</name>
<dbReference type="Proteomes" id="UP000617041">
    <property type="component" value="Unassembled WGS sequence"/>
</dbReference>
<feature type="signal peptide" evidence="1">
    <location>
        <begin position="1"/>
        <end position="15"/>
    </location>
</feature>
<reference evidence="2" key="1">
    <citation type="submission" date="2020-12" db="EMBL/GenBank/DDBJ databases">
        <title>Ramlibacter sp. nov., isolated from a freshwater alga, Cryptomonas.</title>
        <authorList>
            <person name="Kim H.M."/>
            <person name="Jeon C.O."/>
        </authorList>
    </citation>
    <scope>NUCLEOTIDE SEQUENCE</scope>
    <source>
        <strain evidence="2">CrO1</strain>
    </source>
</reference>
<sequence length="74" mass="7777">MKHAILLAACAFALAACGDKPQTLRSGNRPDTSPSQGTGVAAFQAGTWKAGDKAAWEQQMKVRAAGQNDYVKVN</sequence>
<keyword evidence="3" id="KW-1185">Reference proteome</keyword>
<evidence type="ECO:0000313" key="2">
    <source>
        <dbReference type="EMBL" id="MBK0394486.1"/>
    </source>
</evidence>
<accession>A0A934Q3P6</accession>